<dbReference type="Proteomes" id="UP000242715">
    <property type="component" value="Unassembled WGS sequence"/>
</dbReference>
<proteinExistence type="predicted"/>
<protein>
    <recommendedName>
        <fullName evidence="3">F-box associated domain-containing protein</fullName>
    </recommendedName>
</protein>
<reference evidence="2" key="1">
    <citation type="journal article" date="2017" name="Front. Plant Sci.">
        <title>Climate Clever Clovers: New Paradigm to Reduce the Environmental Footprint of Ruminants by Breeding Low Methanogenic Forages Utilizing Haplotype Variation.</title>
        <authorList>
            <person name="Kaur P."/>
            <person name="Appels R."/>
            <person name="Bayer P.E."/>
            <person name="Keeble-Gagnere G."/>
            <person name="Wang J."/>
            <person name="Hirakawa H."/>
            <person name="Shirasawa K."/>
            <person name="Vercoe P."/>
            <person name="Stefanova K."/>
            <person name="Durmic Z."/>
            <person name="Nichols P."/>
            <person name="Revell C."/>
            <person name="Isobe S.N."/>
            <person name="Edwards D."/>
            <person name="Erskine W."/>
        </authorList>
    </citation>
    <scope>NUCLEOTIDE SEQUENCE [LARGE SCALE GENOMIC DNA]</scope>
    <source>
        <strain evidence="2">cv. Daliak</strain>
    </source>
</reference>
<evidence type="ECO:0000313" key="2">
    <source>
        <dbReference type="Proteomes" id="UP000242715"/>
    </source>
</evidence>
<sequence>MIDIQEVVELNAQEGEESLTLETYVLALIMKLLPPKDCFNLRAAYIPLRNNVKELIGKDIWRPSPELPLVLLDLTKRFEPPKKKSSECFFNLSTGKVHHLNANLLESTQTIAGSFDGWFIVADNSKKKVVGFFFFNPLTNERIKITPKLYLNKNSKKKKKLNAPSLP</sequence>
<evidence type="ECO:0000313" key="1">
    <source>
        <dbReference type="EMBL" id="GAU25486.1"/>
    </source>
</evidence>
<keyword evidence="2" id="KW-1185">Reference proteome</keyword>
<dbReference type="EMBL" id="DF973311">
    <property type="protein sequence ID" value="GAU25486.1"/>
    <property type="molecule type" value="Genomic_DNA"/>
</dbReference>
<name>A0A2Z6M159_TRISU</name>
<evidence type="ECO:0008006" key="3">
    <source>
        <dbReference type="Google" id="ProtNLM"/>
    </source>
</evidence>
<gene>
    <name evidence="1" type="ORF">TSUD_71400</name>
</gene>
<organism evidence="1 2">
    <name type="scientific">Trifolium subterraneum</name>
    <name type="common">Subterranean clover</name>
    <dbReference type="NCBI Taxonomy" id="3900"/>
    <lineage>
        <taxon>Eukaryota</taxon>
        <taxon>Viridiplantae</taxon>
        <taxon>Streptophyta</taxon>
        <taxon>Embryophyta</taxon>
        <taxon>Tracheophyta</taxon>
        <taxon>Spermatophyta</taxon>
        <taxon>Magnoliopsida</taxon>
        <taxon>eudicotyledons</taxon>
        <taxon>Gunneridae</taxon>
        <taxon>Pentapetalae</taxon>
        <taxon>rosids</taxon>
        <taxon>fabids</taxon>
        <taxon>Fabales</taxon>
        <taxon>Fabaceae</taxon>
        <taxon>Papilionoideae</taxon>
        <taxon>50 kb inversion clade</taxon>
        <taxon>NPAAA clade</taxon>
        <taxon>Hologalegina</taxon>
        <taxon>IRL clade</taxon>
        <taxon>Trifolieae</taxon>
        <taxon>Trifolium</taxon>
    </lineage>
</organism>
<dbReference type="AlphaFoldDB" id="A0A2Z6M159"/>
<dbReference type="OrthoDB" id="10595528at2759"/>
<accession>A0A2Z6M159</accession>